<evidence type="ECO:0000256" key="1">
    <source>
        <dbReference type="SAM" id="MobiDB-lite"/>
    </source>
</evidence>
<gene>
    <name evidence="3" type="ORF">GCG54_00004265</name>
</gene>
<keyword evidence="4" id="KW-1185">Reference proteome</keyword>
<dbReference type="Pfam" id="PF06985">
    <property type="entry name" value="HET"/>
    <property type="match status" value="1"/>
</dbReference>
<dbReference type="Proteomes" id="UP000613401">
    <property type="component" value="Unassembled WGS sequence"/>
</dbReference>
<dbReference type="PANTHER" id="PTHR10622:SF10">
    <property type="entry name" value="HET DOMAIN-CONTAINING PROTEIN"/>
    <property type="match status" value="1"/>
</dbReference>
<protein>
    <submittedName>
        <fullName evidence="3">Vegetative incompatibility protein HET-E-1</fullName>
    </submittedName>
</protein>
<proteinExistence type="predicted"/>
<reference evidence="3" key="2">
    <citation type="submission" date="2020-03" db="EMBL/GenBank/DDBJ databases">
        <authorList>
            <person name="Fu F.-F."/>
            <person name="Chen J."/>
        </authorList>
    </citation>
    <scope>NUCLEOTIDE SEQUENCE</scope>
    <source>
        <strain evidence="3">Lc1</strain>
    </source>
</reference>
<feature type="domain" description="Heterokaryon incompatibility" evidence="2">
    <location>
        <begin position="24"/>
        <end position="115"/>
    </location>
</feature>
<dbReference type="RefSeq" id="XP_045265792.1">
    <property type="nucleotide sequence ID" value="XM_045404318.1"/>
</dbReference>
<dbReference type="InterPro" id="IPR010730">
    <property type="entry name" value="HET"/>
</dbReference>
<feature type="region of interest" description="Disordered" evidence="1">
    <location>
        <begin position="254"/>
        <end position="287"/>
    </location>
</feature>
<evidence type="ECO:0000259" key="2">
    <source>
        <dbReference type="Pfam" id="PF06985"/>
    </source>
</evidence>
<dbReference type="AlphaFoldDB" id="A0A8H4CME8"/>
<dbReference type="EMBL" id="WVTB01000034">
    <property type="protein sequence ID" value="KAF3806633.1"/>
    <property type="molecule type" value="Genomic_DNA"/>
</dbReference>
<name>A0A8H4CME8_COLGL</name>
<sequence>MSIRLIDVQTLRLKSFNSQKAPPYAVLSHTWVEDEEVSFQEMCQMAVEPNHPATRTSGYRKIWETCRVSLSYGLNYAWVDTCCIDKSSSAELSEAINSMFRWYRDAKVCFAYLSDYSFLGSGHAWKMKDCKWFTRGWCLQELIAPKELIFYDKDWKESGSKSELEELVAWVTRIDRAVLEDHKAMYLLPVAQRMSWASSRITTRVEDIAYCLLGIFDIHMPMLYGEGEKAFLRLQEEIIRRLNDTSVFLFSPKAPDSTSFSPPEAMQISAGVDSTDETSETSKDGGLKSAAMNTYLNELSGYQFCSILQHLRRHCTQTWFPGSD</sequence>
<dbReference type="GeneID" id="69011420"/>
<comment type="caution">
    <text evidence="3">The sequence shown here is derived from an EMBL/GenBank/DDBJ whole genome shotgun (WGS) entry which is preliminary data.</text>
</comment>
<evidence type="ECO:0000313" key="3">
    <source>
        <dbReference type="EMBL" id="KAF3806633.1"/>
    </source>
</evidence>
<accession>A0A8H4CME8</accession>
<organism evidence="3 4">
    <name type="scientific">Colletotrichum gloeosporioides</name>
    <name type="common">Anthracnose fungus</name>
    <name type="synonym">Glomerella cingulata</name>
    <dbReference type="NCBI Taxonomy" id="474922"/>
    <lineage>
        <taxon>Eukaryota</taxon>
        <taxon>Fungi</taxon>
        <taxon>Dikarya</taxon>
        <taxon>Ascomycota</taxon>
        <taxon>Pezizomycotina</taxon>
        <taxon>Sordariomycetes</taxon>
        <taxon>Hypocreomycetidae</taxon>
        <taxon>Glomerellales</taxon>
        <taxon>Glomerellaceae</taxon>
        <taxon>Colletotrichum</taxon>
        <taxon>Colletotrichum gloeosporioides species complex</taxon>
    </lineage>
</organism>
<reference evidence="3" key="1">
    <citation type="journal article" date="2020" name="Phytopathology">
        <title>Genome sequence and comparative analysis of Colletotrichum gloeosporioides isolated from Liriodendron leaves.</title>
        <authorList>
            <person name="Fu F.F."/>
            <person name="Hao Z."/>
            <person name="Wang P."/>
            <person name="Lu Y."/>
            <person name="Xue L.J."/>
            <person name="Wei G."/>
            <person name="Tian Y."/>
            <person name="Baishi H."/>
            <person name="Xu H."/>
            <person name="Shi J."/>
            <person name="Cheng T."/>
            <person name="Wang G."/>
            <person name="Yi Y."/>
            <person name="Chen J."/>
        </authorList>
    </citation>
    <scope>NUCLEOTIDE SEQUENCE</scope>
    <source>
        <strain evidence="3">Lc1</strain>
    </source>
</reference>
<dbReference type="PANTHER" id="PTHR10622">
    <property type="entry name" value="HET DOMAIN-CONTAINING PROTEIN"/>
    <property type="match status" value="1"/>
</dbReference>
<evidence type="ECO:0000313" key="4">
    <source>
        <dbReference type="Proteomes" id="UP000613401"/>
    </source>
</evidence>